<keyword evidence="9" id="KW-1185">Reference proteome</keyword>
<sequence length="135" mass="14422">MAISFDNAVGPHAAALKLRGERHQLLSENIANADTPNYKARDMDFRTALQQAENGQANSGGVMQTTHAQHIPSPNGDGTSADALYRVPNSPSLDGNTVESQVEQAQFAENTVKYRASLDFLGGRISNLVGAIRGE</sequence>
<comment type="function">
    <text evidence="5 6">Structural component of flagellum, the bacterial motility apparatus. Part of the rod structure of flagellar basal body.</text>
</comment>
<evidence type="ECO:0000313" key="9">
    <source>
        <dbReference type="Proteomes" id="UP000199657"/>
    </source>
</evidence>
<evidence type="ECO:0000256" key="3">
    <source>
        <dbReference type="ARBA" id="ARBA00014376"/>
    </source>
</evidence>
<dbReference type="EMBL" id="FOEG01000007">
    <property type="protein sequence ID" value="SEP03350.1"/>
    <property type="molecule type" value="Genomic_DNA"/>
</dbReference>
<proteinExistence type="inferred from homology"/>
<accession>A0A1H8UJE2</accession>
<evidence type="ECO:0000256" key="5">
    <source>
        <dbReference type="ARBA" id="ARBA00024934"/>
    </source>
</evidence>
<dbReference type="AlphaFoldDB" id="A0A1H8UJE2"/>
<name>A0A1H8UJE2_9GAMM</name>
<evidence type="ECO:0000256" key="7">
    <source>
        <dbReference type="SAM" id="MobiDB-lite"/>
    </source>
</evidence>
<dbReference type="STRING" id="406100.SAMN04488052_10727"/>
<dbReference type="PIRSF" id="PIRSF002889">
    <property type="entry name" value="Rod_FlgB"/>
    <property type="match status" value="1"/>
</dbReference>
<dbReference type="InterPro" id="IPR006300">
    <property type="entry name" value="FlgB"/>
</dbReference>
<dbReference type="PANTHER" id="PTHR30435:SF12">
    <property type="entry name" value="FLAGELLAR BASAL BODY ROD PROTEIN FLGB"/>
    <property type="match status" value="1"/>
</dbReference>
<protein>
    <recommendedName>
        <fullName evidence="3 6">Flagellar basal body rod protein FlgB</fullName>
    </recommendedName>
</protein>
<dbReference type="InterPro" id="IPR019776">
    <property type="entry name" value="Flagellar_basal_body_rod_CS"/>
</dbReference>
<keyword evidence="8" id="KW-0966">Cell projection</keyword>
<keyword evidence="8" id="KW-0282">Flagellum</keyword>
<dbReference type="NCBIfam" id="TIGR01396">
    <property type="entry name" value="FlgB"/>
    <property type="match status" value="1"/>
</dbReference>
<evidence type="ECO:0000256" key="6">
    <source>
        <dbReference type="PIRNR" id="PIRNR002889"/>
    </source>
</evidence>
<feature type="compositionally biased region" description="Polar residues" evidence="7">
    <location>
        <begin position="55"/>
        <end position="68"/>
    </location>
</feature>
<dbReference type="RefSeq" id="WP_091645017.1">
    <property type="nucleotide sequence ID" value="NZ_FOEG01000007.1"/>
</dbReference>
<evidence type="ECO:0000256" key="1">
    <source>
        <dbReference type="ARBA" id="ARBA00004117"/>
    </source>
</evidence>
<comment type="subunit">
    <text evidence="6">The basal body constitutes a major portion of the flagellar organelle and consists of a number of rings mounted on a central rod.</text>
</comment>
<evidence type="ECO:0000256" key="4">
    <source>
        <dbReference type="ARBA" id="ARBA00023143"/>
    </source>
</evidence>
<keyword evidence="8" id="KW-0969">Cilium</keyword>
<dbReference type="PROSITE" id="PS00588">
    <property type="entry name" value="FLAGELLA_BB_ROD"/>
    <property type="match status" value="1"/>
</dbReference>
<organism evidence="8 9">
    <name type="scientific">Aquisalimonas asiatica</name>
    <dbReference type="NCBI Taxonomy" id="406100"/>
    <lineage>
        <taxon>Bacteria</taxon>
        <taxon>Pseudomonadati</taxon>
        <taxon>Pseudomonadota</taxon>
        <taxon>Gammaproteobacteria</taxon>
        <taxon>Chromatiales</taxon>
        <taxon>Ectothiorhodospiraceae</taxon>
        <taxon>Aquisalimonas</taxon>
    </lineage>
</organism>
<evidence type="ECO:0000256" key="2">
    <source>
        <dbReference type="ARBA" id="ARBA00009677"/>
    </source>
</evidence>
<evidence type="ECO:0000313" key="8">
    <source>
        <dbReference type="EMBL" id="SEP03350.1"/>
    </source>
</evidence>
<dbReference type="GO" id="GO:0030694">
    <property type="term" value="C:bacterial-type flagellum basal body, rod"/>
    <property type="evidence" value="ECO:0007669"/>
    <property type="project" value="InterPro"/>
</dbReference>
<gene>
    <name evidence="8" type="ORF">SAMN04488052_10727</name>
</gene>
<comment type="similarity">
    <text evidence="2 6">Belongs to the flagella basal body rod proteins family.</text>
</comment>
<dbReference type="OrthoDB" id="9788334at2"/>
<dbReference type="PANTHER" id="PTHR30435">
    <property type="entry name" value="FLAGELLAR PROTEIN"/>
    <property type="match status" value="1"/>
</dbReference>
<dbReference type="Proteomes" id="UP000199657">
    <property type="component" value="Unassembled WGS sequence"/>
</dbReference>
<reference evidence="8 9" key="1">
    <citation type="submission" date="2016-10" db="EMBL/GenBank/DDBJ databases">
        <authorList>
            <person name="de Groot N.N."/>
        </authorList>
    </citation>
    <scope>NUCLEOTIDE SEQUENCE [LARGE SCALE GENOMIC DNA]</scope>
    <source>
        <strain evidence="8 9">CGMCC 1.6291</strain>
    </source>
</reference>
<keyword evidence="4 6" id="KW-0975">Bacterial flagellum</keyword>
<feature type="region of interest" description="Disordered" evidence="7">
    <location>
        <begin position="55"/>
        <end position="97"/>
    </location>
</feature>
<comment type="subcellular location">
    <subcellularLocation>
        <location evidence="1 6">Bacterial flagellum basal body</location>
    </subcellularLocation>
</comment>
<dbReference type="GO" id="GO:0071978">
    <property type="term" value="P:bacterial-type flagellum-dependent swarming motility"/>
    <property type="evidence" value="ECO:0007669"/>
    <property type="project" value="TreeGrafter"/>
</dbReference>